<evidence type="ECO:0000256" key="5">
    <source>
        <dbReference type="ARBA" id="ARBA00023002"/>
    </source>
</evidence>
<dbReference type="PANTHER" id="PTHR10638:SF20">
    <property type="entry name" value="AMINE OXIDASE"/>
    <property type="match status" value="1"/>
</dbReference>
<name>A0ABR3JET7_9AGAR</name>
<dbReference type="Gene3D" id="2.70.98.20">
    <property type="entry name" value="Copper amine oxidase, catalytic domain"/>
    <property type="match status" value="1"/>
</dbReference>
<evidence type="ECO:0000259" key="9">
    <source>
        <dbReference type="Pfam" id="PF01179"/>
    </source>
</evidence>
<accession>A0ABR3JET7</accession>
<organism evidence="12 13">
    <name type="scientific">Hohenbuehelia grisea</name>
    <dbReference type="NCBI Taxonomy" id="104357"/>
    <lineage>
        <taxon>Eukaryota</taxon>
        <taxon>Fungi</taxon>
        <taxon>Dikarya</taxon>
        <taxon>Basidiomycota</taxon>
        <taxon>Agaricomycotina</taxon>
        <taxon>Agaricomycetes</taxon>
        <taxon>Agaricomycetidae</taxon>
        <taxon>Agaricales</taxon>
        <taxon>Pleurotineae</taxon>
        <taxon>Pleurotaceae</taxon>
        <taxon>Hohenbuehelia</taxon>
    </lineage>
</organism>
<dbReference type="Pfam" id="PF01179">
    <property type="entry name" value="Cu_amine_oxid"/>
    <property type="match status" value="1"/>
</dbReference>
<feature type="domain" description="Copper amine oxidase catalytic" evidence="9">
    <location>
        <begin position="357"/>
        <end position="756"/>
    </location>
</feature>
<dbReference type="Gene3D" id="3.10.450.40">
    <property type="match status" value="2"/>
</dbReference>
<dbReference type="InterPro" id="IPR036460">
    <property type="entry name" value="Cu_amine_oxidase_C_sf"/>
</dbReference>
<evidence type="ECO:0000256" key="7">
    <source>
        <dbReference type="RuleBase" id="RU000672"/>
    </source>
</evidence>
<gene>
    <name evidence="12" type="ORF">HGRIS_005060</name>
</gene>
<evidence type="ECO:0000256" key="2">
    <source>
        <dbReference type="ARBA" id="ARBA00007983"/>
    </source>
</evidence>
<dbReference type="SUPFAM" id="SSF54416">
    <property type="entry name" value="Amine oxidase N-terminal region"/>
    <property type="match status" value="2"/>
</dbReference>
<feature type="region of interest" description="Disordered" evidence="8">
    <location>
        <begin position="63"/>
        <end position="85"/>
    </location>
</feature>
<dbReference type="SUPFAM" id="SSF49998">
    <property type="entry name" value="Amine oxidase catalytic domain"/>
    <property type="match status" value="1"/>
</dbReference>
<dbReference type="InterPro" id="IPR016182">
    <property type="entry name" value="Cu_amine_oxidase_N-reg"/>
</dbReference>
<comment type="similarity">
    <text evidence="2 7">Belongs to the copper/topaquinone oxidase family.</text>
</comment>
<dbReference type="PRINTS" id="PR00766">
    <property type="entry name" value="CUDAOXIDASE"/>
</dbReference>
<keyword evidence="3 7" id="KW-0479">Metal-binding</keyword>
<keyword evidence="6 7" id="KW-0186">Copper</keyword>
<comment type="PTM">
    <text evidence="7">Topaquinone (TPQ) is generated by copper-dependent autoxidation of a specific tyrosyl residue.</text>
</comment>
<keyword evidence="4 7" id="KW-0801">TPQ</keyword>
<keyword evidence="13" id="KW-1185">Reference proteome</keyword>
<proteinExistence type="inferred from homology"/>
<evidence type="ECO:0000256" key="6">
    <source>
        <dbReference type="ARBA" id="ARBA00023008"/>
    </source>
</evidence>
<dbReference type="Pfam" id="PF09248">
    <property type="entry name" value="DUF1965"/>
    <property type="match status" value="1"/>
</dbReference>
<reference evidence="13" key="1">
    <citation type="submission" date="2024-06" db="EMBL/GenBank/DDBJ databases">
        <title>Multi-omics analyses provide insights into the biosynthesis of the anticancer antibiotic pleurotin in Hohenbuehelia grisea.</title>
        <authorList>
            <person name="Weaver J.A."/>
            <person name="Alberti F."/>
        </authorList>
    </citation>
    <scope>NUCLEOTIDE SEQUENCE [LARGE SCALE GENOMIC DNA]</scope>
    <source>
        <strain evidence="13">T-177</strain>
    </source>
</reference>
<feature type="domain" description="DUF1965" evidence="11">
    <location>
        <begin position="274"/>
        <end position="321"/>
    </location>
</feature>
<evidence type="ECO:0000256" key="4">
    <source>
        <dbReference type="ARBA" id="ARBA00022772"/>
    </source>
</evidence>
<dbReference type="EMBL" id="JASNQZ010000008">
    <property type="protein sequence ID" value="KAL0953888.1"/>
    <property type="molecule type" value="Genomic_DNA"/>
</dbReference>
<comment type="cofactor">
    <cofactor evidence="7">
        <name>Cu cation</name>
        <dbReference type="ChEBI" id="CHEBI:23378"/>
    </cofactor>
    <text evidence="7">Contains 1 topaquinone per subunit.</text>
</comment>
<protein>
    <recommendedName>
        <fullName evidence="7">Amine oxidase</fullName>
        <ecNumber evidence="7">1.4.3.-</ecNumber>
    </recommendedName>
</protein>
<comment type="cofactor">
    <cofactor evidence="1">
        <name>Cu cation</name>
        <dbReference type="ChEBI" id="CHEBI:23378"/>
    </cofactor>
</comment>
<evidence type="ECO:0000313" key="13">
    <source>
        <dbReference type="Proteomes" id="UP001556367"/>
    </source>
</evidence>
<dbReference type="Pfam" id="PF02727">
    <property type="entry name" value="Cu_amine_oxidN2"/>
    <property type="match status" value="1"/>
</dbReference>
<evidence type="ECO:0000313" key="12">
    <source>
        <dbReference type="EMBL" id="KAL0953888.1"/>
    </source>
</evidence>
<dbReference type="InterPro" id="IPR015800">
    <property type="entry name" value="Cu_amine_oxidase_N2"/>
</dbReference>
<dbReference type="EC" id="1.4.3.-" evidence="7"/>
<dbReference type="InterPro" id="IPR015798">
    <property type="entry name" value="Cu_amine_oxidase_C"/>
</dbReference>
<evidence type="ECO:0000256" key="3">
    <source>
        <dbReference type="ARBA" id="ARBA00022723"/>
    </source>
</evidence>
<feature type="domain" description="Copper amine oxidase N2-terminal" evidence="10">
    <location>
        <begin position="122"/>
        <end position="182"/>
    </location>
</feature>
<evidence type="ECO:0000259" key="11">
    <source>
        <dbReference type="Pfam" id="PF09248"/>
    </source>
</evidence>
<evidence type="ECO:0000256" key="8">
    <source>
        <dbReference type="SAM" id="MobiDB-lite"/>
    </source>
</evidence>
<evidence type="ECO:0000259" key="10">
    <source>
        <dbReference type="Pfam" id="PF02727"/>
    </source>
</evidence>
<dbReference type="PANTHER" id="PTHR10638">
    <property type="entry name" value="COPPER AMINE OXIDASE"/>
    <property type="match status" value="1"/>
</dbReference>
<sequence length="834" mass="91907">MVVQSIDRHEQVANNMAESKAGTSFFRRTHVRIALAAVGVIAILSGPLNSISSGSSPALLVARDAPDAPEGNSKQCPSVAPKKAKPPAPANLWLPLSSSEINDINTYLVAPERNLNLTVDNPVLSDNHVFLIELLPPAKADALAYLAEGGSKPAPARYAHLVVHHGAASPPSVKDYELGPLPVGPKTTMKEREIYHNTIPYDARGVSLGSELGKLLGHIMPPIADTVQALLGGTSRGNFNDTLTAGSSGPWSFDGAFRRTWLSWKRNISGSFINPVNLYLYVDFSGTDPALWKILKLVYDNKIFSTVEDFLEAFRNGTIKAMPEDKDIIRPDGNTWSSRHRPNASFTLDLDHLPGPRSVSFAGLRFRVDPELQYISWMGWGMYIGFDRDMGVSLWDIRLRGERIIYQLAPQEAIAQYAGYNPFQSTTAWLDRFFGMGSSVRPLMPGYDCPSEAVYMPVTTYTPSFGKGPSAVITERAICVFEMDSARPISRHNGWAEGEFGAVKGYTLTVRSIATVGNYDYLGVSASGYLQGAFYEPQEDSYGTQIHHSAMGSLHDHVINFKVDLDIGGTSNSLLRTTTLQETVTQPWHDEDWGDEVIQAKVTREYIDNEDQAKIKYGENFQSTYAVVNKDNKNSWGRPRGYAIHPGVNPVHNMIVGSKRLFNNANWAKYNIAVSKHKESEPSSSSMWNQNLPGAPPVDFDRFFNGEGLAQEDLVAWVNVGTHHLPQAEDVPNTRTSLATSSFFITPLNYFDSDISMDSRNAIMISYPDSSDGKYTFDNYGVDQSLSCMPHAPAPFEYSDISAIGMDGENVGVEVLTRMISLQDASHRIIAERV</sequence>
<dbReference type="InterPro" id="IPR015328">
    <property type="entry name" value="DUF1965"/>
</dbReference>
<keyword evidence="5 7" id="KW-0560">Oxidoreductase</keyword>
<evidence type="ECO:0000256" key="1">
    <source>
        <dbReference type="ARBA" id="ARBA00001935"/>
    </source>
</evidence>
<dbReference type="InterPro" id="IPR000269">
    <property type="entry name" value="Cu_amine_oxidase"/>
</dbReference>
<dbReference type="Proteomes" id="UP001556367">
    <property type="component" value="Unassembled WGS sequence"/>
</dbReference>
<comment type="caution">
    <text evidence="12">The sequence shown here is derived from an EMBL/GenBank/DDBJ whole genome shotgun (WGS) entry which is preliminary data.</text>
</comment>